<reference evidence="5" key="1">
    <citation type="submission" date="2017-01" db="EMBL/GenBank/DDBJ databases">
        <authorList>
            <person name="Varghese N."/>
            <person name="Submissions S."/>
        </authorList>
    </citation>
    <scope>NUCLEOTIDE SEQUENCE [LARGE SCALE GENOMIC DNA]</scope>
    <source>
        <strain evidence="5">DSM 45196</strain>
    </source>
</reference>
<dbReference type="GO" id="GO:0030288">
    <property type="term" value="C:outer membrane-bounded periplasmic space"/>
    <property type="evidence" value="ECO:0007669"/>
    <property type="project" value="TreeGrafter"/>
</dbReference>
<dbReference type="SUPFAM" id="SSF53187">
    <property type="entry name" value="Zn-dependent exopeptidases"/>
    <property type="match status" value="1"/>
</dbReference>
<keyword evidence="1" id="KW-0378">Hydrolase</keyword>
<dbReference type="OrthoDB" id="9806267at2"/>
<protein>
    <submittedName>
        <fullName evidence="4">N-acetylmuramoyl-L-alanine amidase</fullName>
    </submittedName>
</protein>
<dbReference type="AlphaFoldDB" id="A0A1N7NT12"/>
<dbReference type="PANTHER" id="PTHR30404:SF0">
    <property type="entry name" value="N-ACETYLMURAMOYL-L-ALANINE AMIDASE AMIC"/>
    <property type="match status" value="1"/>
</dbReference>
<keyword evidence="2" id="KW-0472">Membrane</keyword>
<evidence type="ECO:0000313" key="5">
    <source>
        <dbReference type="Proteomes" id="UP000186795"/>
    </source>
</evidence>
<proteinExistence type="predicted"/>
<dbReference type="PANTHER" id="PTHR30404">
    <property type="entry name" value="N-ACETYLMURAMOYL-L-ALANINE AMIDASE"/>
    <property type="match status" value="1"/>
</dbReference>
<evidence type="ECO:0000259" key="3">
    <source>
        <dbReference type="SMART" id="SM00646"/>
    </source>
</evidence>
<keyword evidence="5" id="KW-1185">Reference proteome</keyword>
<keyword evidence="2" id="KW-0812">Transmembrane</keyword>
<dbReference type="Proteomes" id="UP000186795">
    <property type="component" value="Unassembled WGS sequence"/>
</dbReference>
<feature type="domain" description="MurNAc-LAA" evidence="3">
    <location>
        <begin position="100"/>
        <end position="208"/>
    </location>
</feature>
<gene>
    <name evidence="4" type="ORF">SAMN05421790_11029</name>
</gene>
<feature type="transmembrane region" description="Helical" evidence="2">
    <location>
        <begin position="6"/>
        <end position="27"/>
    </location>
</feature>
<dbReference type="InterPro" id="IPR050695">
    <property type="entry name" value="N-acetylmuramoyl_amidase_3"/>
</dbReference>
<dbReference type="InterPro" id="IPR002508">
    <property type="entry name" value="MurNAc-LAA_cat"/>
</dbReference>
<keyword evidence="2" id="KW-1133">Transmembrane helix</keyword>
<dbReference type="GO" id="GO:0009253">
    <property type="term" value="P:peptidoglycan catabolic process"/>
    <property type="evidence" value="ECO:0007669"/>
    <property type="project" value="InterPro"/>
</dbReference>
<dbReference type="Pfam" id="PF01520">
    <property type="entry name" value="Amidase_3"/>
    <property type="match status" value="1"/>
</dbReference>
<evidence type="ECO:0000256" key="1">
    <source>
        <dbReference type="ARBA" id="ARBA00022801"/>
    </source>
</evidence>
<dbReference type="SMART" id="SM00646">
    <property type="entry name" value="Ami_3"/>
    <property type="match status" value="1"/>
</dbReference>
<evidence type="ECO:0000256" key="2">
    <source>
        <dbReference type="SAM" id="Phobius"/>
    </source>
</evidence>
<dbReference type="CDD" id="cd02696">
    <property type="entry name" value="MurNAc-LAA"/>
    <property type="match status" value="1"/>
</dbReference>
<sequence length="214" mass="24260">MKTVRPPMIIMILLIFTAIGIVAFYNFSNSNGKSVYKVVIDPGHGGKDHGATGASGQFEKDFTLKLSRKVEKLAQEEPRLQVHLTRTDDRFISSVDRARPKFANDLGADLFISIHGNTFANPDVSGTETYYYHWNSRSLAKVMHKHVVQGSGFQNRGVKKENYFVLKDTKMPAVLIEMGYLTHPKEEKEMLTEEYQNRMAVSIVDGIKEYLKLD</sequence>
<dbReference type="Gene3D" id="3.40.630.40">
    <property type="entry name" value="Zn-dependent exopeptidases"/>
    <property type="match status" value="1"/>
</dbReference>
<evidence type="ECO:0000313" key="4">
    <source>
        <dbReference type="EMBL" id="SIT01450.1"/>
    </source>
</evidence>
<dbReference type="GO" id="GO:0008745">
    <property type="term" value="F:N-acetylmuramoyl-L-alanine amidase activity"/>
    <property type="evidence" value="ECO:0007669"/>
    <property type="project" value="InterPro"/>
</dbReference>
<dbReference type="EMBL" id="FTOD01000010">
    <property type="protein sequence ID" value="SIT01450.1"/>
    <property type="molecule type" value="Genomic_DNA"/>
</dbReference>
<accession>A0A1N7NT12</accession>
<name>A0A1N7NT12_9BACL</name>
<organism evidence="4 5">
    <name type="scientific">Kroppenstedtia eburnea</name>
    <dbReference type="NCBI Taxonomy" id="714067"/>
    <lineage>
        <taxon>Bacteria</taxon>
        <taxon>Bacillati</taxon>
        <taxon>Bacillota</taxon>
        <taxon>Bacilli</taxon>
        <taxon>Bacillales</taxon>
        <taxon>Thermoactinomycetaceae</taxon>
        <taxon>Kroppenstedtia</taxon>
    </lineage>
</organism>